<dbReference type="Proteomes" id="UP000290365">
    <property type="component" value="Chromosome"/>
</dbReference>
<reference evidence="1 2" key="1">
    <citation type="submission" date="2019-01" db="EMBL/GenBank/DDBJ databases">
        <title>Ktedonosporobacter rubrisoli SCAWS-G2.</title>
        <authorList>
            <person name="Huang Y."/>
            <person name="Yan B."/>
        </authorList>
    </citation>
    <scope>NUCLEOTIDE SEQUENCE [LARGE SCALE GENOMIC DNA]</scope>
    <source>
        <strain evidence="1 2">SCAWS-G2</strain>
    </source>
</reference>
<name>A0A4P6JIA2_KTERU</name>
<evidence type="ECO:0000313" key="2">
    <source>
        <dbReference type="Proteomes" id="UP000290365"/>
    </source>
</evidence>
<organism evidence="1 2">
    <name type="scientific">Ktedonosporobacter rubrisoli</name>
    <dbReference type="NCBI Taxonomy" id="2509675"/>
    <lineage>
        <taxon>Bacteria</taxon>
        <taxon>Bacillati</taxon>
        <taxon>Chloroflexota</taxon>
        <taxon>Ktedonobacteria</taxon>
        <taxon>Ktedonobacterales</taxon>
        <taxon>Ktedonosporobacteraceae</taxon>
        <taxon>Ktedonosporobacter</taxon>
    </lineage>
</organism>
<evidence type="ECO:0000313" key="1">
    <source>
        <dbReference type="EMBL" id="QBD74693.1"/>
    </source>
</evidence>
<dbReference type="InterPro" id="IPR037479">
    <property type="entry name" value="Tauto_MSAD"/>
</dbReference>
<accession>A0A4P6JIA2</accession>
<protein>
    <submittedName>
        <fullName evidence="1">Tautomerase family protein</fullName>
    </submittedName>
</protein>
<dbReference type="SUPFAM" id="SSF55331">
    <property type="entry name" value="Tautomerase/MIF"/>
    <property type="match status" value="1"/>
</dbReference>
<dbReference type="KEGG" id="kbs:EPA93_01280"/>
<sequence>MPLARISLTEGKSEAYIQAIADGVYEAMRATIDVPEGDRFQIISEHKLGHLIADKTYMGIERSNDVVIIQITMKGGRTPEKKKAFYRRIMQNLTANPGLRKQDIMVVLNENDLIDWSFGNGEAQLG</sequence>
<dbReference type="OrthoDB" id="9804765at2"/>
<keyword evidence="2" id="KW-1185">Reference proteome</keyword>
<dbReference type="Pfam" id="PF14552">
    <property type="entry name" value="Tautomerase_2"/>
    <property type="match status" value="1"/>
</dbReference>
<dbReference type="InterPro" id="IPR014347">
    <property type="entry name" value="Tautomerase/MIF_sf"/>
</dbReference>
<dbReference type="PANTHER" id="PTHR38460">
    <property type="entry name" value="TAUTOMERASE YOLI-RELATED"/>
    <property type="match status" value="1"/>
</dbReference>
<proteinExistence type="predicted"/>
<dbReference type="EMBL" id="CP035758">
    <property type="protein sequence ID" value="QBD74693.1"/>
    <property type="molecule type" value="Genomic_DNA"/>
</dbReference>
<dbReference type="AlphaFoldDB" id="A0A4P6JIA2"/>
<dbReference type="Gene3D" id="3.30.429.10">
    <property type="entry name" value="Macrophage Migration Inhibitory Factor"/>
    <property type="match status" value="1"/>
</dbReference>
<gene>
    <name evidence="1" type="ORF">EPA93_01280</name>
</gene>
<dbReference type="RefSeq" id="WP_129885292.1">
    <property type="nucleotide sequence ID" value="NZ_CP035758.1"/>
</dbReference>
<dbReference type="PANTHER" id="PTHR38460:SF1">
    <property type="entry name" value="TAUTOMERASE YOLI-RELATED"/>
    <property type="match status" value="1"/>
</dbReference>